<keyword evidence="2" id="KW-1185">Reference proteome</keyword>
<evidence type="ECO:0000313" key="2">
    <source>
        <dbReference type="Proteomes" id="UP001054945"/>
    </source>
</evidence>
<accession>A0AAV4TAY2</accession>
<evidence type="ECO:0000313" key="1">
    <source>
        <dbReference type="EMBL" id="GIY42606.1"/>
    </source>
</evidence>
<gene>
    <name evidence="1" type="ORF">CEXT_123781</name>
</gene>
<protein>
    <submittedName>
        <fullName evidence="1">Uncharacterized protein</fullName>
    </submittedName>
</protein>
<dbReference type="AlphaFoldDB" id="A0AAV4TAY2"/>
<dbReference type="Proteomes" id="UP001054945">
    <property type="component" value="Unassembled WGS sequence"/>
</dbReference>
<name>A0AAV4TAY2_CAEEX</name>
<comment type="caution">
    <text evidence="1">The sequence shown here is derived from an EMBL/GenBank/DDBJ whole genome shotgun (WGS) entry which is preliminary data.</text>
</comment>
<organism evidence="1 2">
    <name type="scientific">Caerostris extrusa</name>
    <name type="common">Bark spider</name>
    <name type="synonym">Caerostris bankana</name>
    <dbReference type="NCBI Taxonomy" id="172846"/>
    <lineage>
        <taxon>Eukaryota</taxon>
        <taxon>Metazoa</taxon>
        <taxon>Ecdysozoa</taxon>
        <taxon>Arthropoda</taxon>
        <taxon>Chelicerata</taxon>
        <taxon>Arachnida</taxon>
        <taxon>Araneae</taxon>
        <taxon>Araneomorphae</taxon>
        <taxon>Entelegynae</taxon>
        <taxon>Araneoidea</taxon>
        <taxon>Araneidae</taxon>
        <taxon>Caerostris</taxon>
    </lineage>
</organism>
<dbReference type="EMBL" id="BPLR01010872">
    <property type="protein sequence ID" value="GIY42606.1"/>
    <property type="molecule type" value="Genomic_DNA"/>
</dbReference>
<sequence length="129" mass="14485">MQPKIIEKKSLYPFHPNIHFTIYHCTLQIFITSLKIKTTKVNGGGGWKRKGVAADSVTSAEAYYADDFISYVPRNCSKKAAEAISFLEKASPGMEVRSLAFQLNQWLLDPVIGFRHSPFVVCLTDVTPF</sequence>
<proteinExistence type="predicted"/>
<reference evidence="1 2" key="1">
    <citation type="submission" date="2021-06" db="EMBL/GenBank/DDBJ databases">
        <title>Caerostris extrusa draft genome.</title>
        <authorList>
            <person name="Kono N."/>
            <person name="Arakawa K."/>
        </authorList>
    </citation>
    <scope>NUCLEOTIDE SEQUENCE [LARGE SCALE GENOMIC DNA]</scope>
</reference>